<dbReference type="PANTHER" id="PTHR16171">
    <property type="entry name" value="DNA REPAIR PROTEIN COMPLEMENTING XP-G CELLS-RELATED"/>
    <property type="match status" value="1"/>
</dbReference>
<evidence type="ECO:0000313" key="5">
    <source>
        <dbReference type="Proteomes" id="UP000683360"/>
    </source>
</evidence>
<feature type="compositionally biased region" description="Low complexity" evidence="3">
    <location>
        <begin position="163"/>
        <end position="173"/>
    </location>
</feature>
<keyword evidence="5" id="KW-1185">Reference proteome</keyword>
<feature type="region of interest" description="Disordered" evidence="3">
    <location>
        <begin position="148"/>
        <end position="240"/>
    </location>
</feature>
<protein>
    <submittedName>
        <fullName evidence="4">Basic immunoglobulin-like variable motif-containing protein</fullName>
    </submittedName>
</protein>
<feature type="region of interest" description="Disordered" evidence="3">
    <location>
        <begin position="633"/>
        <end position="656"/>
    </location>
</feature>
<feature type="compositionally biased region" description="Low complexity" evidence="3">
    <location>
        <begin position="566"/>
        <end position="591"/>
    </location>
</feature>
<evidence type="ECO:0000256" key="2">
    <source>
        <dbReference type="ARBA" id="ARBA00023242"/>
    </source>
</evidence>
<reference evidence="4" key="1">
    <citation type="submission" date="2021-03" db="EMBL/GenBank/DDBJ databases">
        <authorList>
            <person name="Bekaert M."/>
        </authorList>
    </citation>
    <scope>NUCLEOTIDE SEQUENCE</scope>
</reference>
<dbReference type="Proteomes" id="UP000683360">
    <property type="component" value="Unassembled WGS sequence"/>
</dbReference>
<feature type="region of interest" description="Disordered" evidence="3">
    <location>
        <begin position="47"/>
        <end position="77"/>
    </location>
</feature>
<feature type="compositionally biased region" description="Polar residues" evidence="3">
    <location>
        <begin position="179"/>
        <end position="197"/>
    </location>
</feature>
<proteinExistence type="predicted"/>
<organism evidence="4 5">
    <name type="scientific">Mytilus edulis</name>
    <name type="common">Blue mussel</name>
    <dbReference type="NCBI Taxonomy" id="6550"/>
    <lineage>
        <taxon>Eukaryota</taxon>
        <taxon>Metazoa</taxon>
        <taxon>Spiralia</taxon>
        <taxon>Lophotrochozoa</taxon>
        <taxon>Mollusca</taxon>
        <taxon>Bivalvia</taxon>
        <taxon>Autobranchia</taxon>
        <taxon>Pteriomorphia</taxon>
        <taxon>Mytilida</taxon>
        <taxon>Mytiloidea</taxon>
        <taxon>Mytilidae</taxon>
        <taxon>Mytilinae</taxon>
        <taxon>Mytilus</taxon>
    </lineage>
</organism>
<evidence type="ECO:0000256" key="3">
    <source>
        <dbReference type="SAM" id="MobiDB-lite"/>
    </source>
</evidence>
<dbReference type="AlphaFoldDB" id="A0A8S3QLZ2"/>
<feature type="region of interest" description="Disordered" evidence="3">
    <location>
        <begin position="541"/>
        <end position="593"/>
    </location>
</feature>
<gene>
    <name evidence="4" type="ORF">MEDL_10753</name>
</gene>
<accession>A0A8S3QLZ2</accession>
<feature type="compositionally biased region" description="Acidic residues" evidence="3">
    <location>
        <begin position="51"/>
        <end position="76"/>
    </location>
</feature>
<sequence>MKGSKSLNRLRYLYKKYSCKTDMGNSNSTDSLLQQYEGKIEIIEPLNLKDYEDDDHQEDTDNEEEDSDDEFYDADEFNEKHPPTLIDVSIVSKLVTEVEELLNHVTRQDYQAAFDAAKLLQQVNIGSAFTGDRIKSLEITSKLQKEKLRNIRRQLPQPKVRYSSSSPSRLSSSGDDTALSGQGTKTNRTNSTGQVRQNKSDDTLNKVVYANKGNNSTQMQKDVNKSKSENNNNVKPMTSSLTNQVGAVPDLIRVAPDLNGDTLVWDVDVSDITSKRSVKKPVLPSEREDILTDYIPPTVTATYSQIAARKVMDQKRWICMSRPQYSKSCGISSVVSCWNYLFSTLGHGSLSPITQEEALLFLGFKPPFGEIRFGPFTGNITLMRWFRQLNDHYKVKGRCFNLYKPQGKNKTSGLTSDEALVILKKGLEDPNIAFIYHCQNHYFCPLGYEDTPCKAEQAYSGELSEEDYNTWLLIGDPSRRHPCLHCKRWEDISVDLNCTNPDYVDIRRLEKGLQKRNTKKVGGNLHCIMAFQKCQMPQTHASRRTQIPVLGGAVKRSSSGGRPNTSPARSSSPPQPAGGSPISPASPSSSRFGFVQKDIKSGSESAFNFQNKNLGNLKKNPNDLDYEKLIASQMNNEDEDEVCEDDTETESVISND</sequence>
<evidence type="ECO:0000256" key="1">
    <source>
        <dbReference type="ARBA" id="ARBA00004123"/>
    </source>
</evidence>
<feature type="compositionally biased region" description="Polar residues" evidence="3">
    <location>
        <begin position="556"/>
        <end position="565"/>
    </location>
</feature>
<keyword evidence="2" id="KW-0539">Nucleus</keyword>
<dbReference type="GO" id="GO:0005634">
    <property type="term" value="C:nucleus"/>
    <property type="evidence" value="ECO:0007669"/>
    <property type="project" value="UniProtKB-SubCell"/>
</dbReference>
<comment type="subcellular location">
    <subcellularLocation>
        <location evidence="1">Nucleus</location>
    </subcellularLocation>
</comment>
<evidence type="ECO:0000313" key="4">
    <source>
        <dbReference type="EMBL" id="CAG2195847.1"/>
    </source>
</evidence>
<name>A0A8S3QLZ2_MYTED</name>
<dbReference type="OrthoDB" id="31113at2759"/>
<feature type="compositionally biased region" description="Acidic residues" evidence="3">
    <location>
        <begin position="636"/>
        <end position="649"/>
    </location>
</feature>
<dbReference type="EMBL" id="CAJPWZ010000535">
    <property type="protein sequence ID" value="CAG2195847.1"/>
    <property type="molecule type" value="Genomic_DNA"/>
</dbReference>
<comment type="caution">
    <text evidence="4">The sequence shown here is derived from an EMBL/GenBank/DDBJ whole genome shotgun (WGS) entry which is preliminary data.</text>
</comment>
<dbReference type="PANTHER" id="PTHR16171:SF12">
    <property type="entry name" value="BASIC IMMUNOGLOBULIN-LIKE VARIABLE MOTIF-CONTAINING PROTEIN"/>
    <property type="match status" value="1"/>
</dbReference>